<dbReference type="PANTHER" id="PTHR20859:SF93">
    <property type="entry name" value="CYTOKINE RECEPTOR FAMILY MEMBER B12-RELATED"/>
    <property type="match status" value="1"/>
</dbReference>
<evidence type="ECO:0000313" key="6">
    <source>
        <dbReference type="EMBL" id="KAF4086709.1"/>
    </source>
</evidence>
<dbReference type="InterPro" id="IPR050650">
    <property type="entry name" value="Type-II_Cytokine-TF_Rcpt"/>
</dbReference>
<feature type="domain" description="Interferon/interleukin receptor" evidence="5">
    <location>
        <begin position="118"/>
        <end position="205"/>
    </location>
</feature>
<evidence type="ECO:0000259" key="5">
    <source>
        <dbReference type="Pfam" id="PF09294"/>
    </source>
</evidence>
<proteinExistence type="predicted"/>
<sequence>MDHVYTLLLLAVPCSVLCGHVPAPVKLTMDSQRFVHLLTWQAGSGSPEGLCYRVIFRSYSVSWMVVDSCAAVCYPLRCNLTDVFTNLEETYYINVTAVLGKEMSTPISYKPFKPWSDTVLEPPPLRLSPCNDSLCVYLQSPSERLVTVYKKFDYVLNVTNEKGAEFVRNTKGLGTVDLKVVPGLQYCVSVNIKGRKSSTKPPVCATKPAAVNMDAVISVVLSLLGLVIVVTVIVQAFKRFILLKTHLPFVLSSFSAPYKVQLFIWPSVESFHKMCILLEPNTYKDVQVNNEVDQEKTDEEVAYEGRRGCEEIECCEEISEETKSSIPCSPEIPHEHTHNSVTETYPHVPRTFLKENMLTPDMIRLKWEATTPQTIGQIHTTHFLPLKTPIQEIKKNGLALLGHKRGDELGQEEEEEEGSDNVNFFSLTLGGQNSEQEETEENMENVKLVKPEVPLFVLGPPKPAMNIQPTYSESTNKCISYSEEEDQEDFEEEEAFSGYMMRS</sequence>
<evidence type="ECO:0000256" key="2">
    <source>
        <dbReference type="SAM" id="Phobius"/>
    </source>
</evidence>
<dbReference type="InterPro" id="IPR015373">
    <property type="entry name" value="Interferon/interleukin_rcp_dom"/>
</dbReference>
<feature type="domain" description="Fibronectin type-III" evidence="4">
    <location>
        <begin position="6"/>
        <end position="104"/>
    </location>
</feature>
<dbReference type="Proteomes" id="UP000593565">
    <property type="component" value="Unassembled WGS sequence"/>
</dbReference>
<evidence type="ECO:0000256" key="3">
    <source>
        <dbReference type="SAM" id="SignalP"/>
    </source>
</evidence>
<keyword evidence="2" id="KW-1133">Transmembrane helix</keyword>
<protein>
    <submittedName>
        <fullName evidence="6">Uncharacterized protein</fullName>
    </submittedName>
</protein>
<organism evidence="6 7">
    <name type="scientific">Ameiurus melas</name>
    <name type="common">Black bullhead</name>
    <name type="synonym">Silurus melas</name>
    <dbReference type="NCBI Taxonomy" id="219545"/>
    <lineage>
        <taxon>Eukaryota</taxon>
        <taxon>Metazoa</taxon>
        <taxon>Chordata</taxon>
        <taxon>Craniata</taxon>
        <taxon>Vertebrata</taxon>
        <taxon>Euteleostomi</taxon>
        <taxon>Actinopterygii</taxon>
        <taxon>Neopterygii</taxon>
        <taxon>Teleostei</taxon>
        <taxon>Ostariophysi</taxon>
        <taxon>Siluriformes</taxon>
        <taxon>Ictaluridae</taxon>
        <taxon>Ameiurus</taxon>
    </lineage>
</organism>
<dbReference type="GO" id="GO:0005886">
    <property type="term" value="C:plasma membrane"/>
    <property type="evidence" value="ECO:0007669"/>
    <property type="project" value="TreeGrafter"/>
</dbReference>
<dbReference type="OrthoDB" id="10031784at2759"/>
<accession>A0A7J6AX24</accession>
<dbReference type="Gene3D" id="2.60.40.10">
    <property type="entry name" value="Immunoglobulins"/>
    <property type="match status" value="1"/>
</dbReference>
<dbReference type="Pfam" id="PF09294">
    <property type="entry name" value="Interfer-bind"/>
    <property type="match status" value="1"/>
</dbReference>
<feature type="signal peptide" evidence="3">
    <location>
        <begin position="1"/>
        <end position="18"/>
    </location>
</feature>
<feature type="compositionally biased region" description="Acidic residues" evidence="1">
    <location>
        <begin position="482"/>
        <end position="495"/>
    </location>
</feature>
<dbReference type="InterPro" id="IPR036116">
    <property type="entry name" value="FN3_sf"/>
</dbReference>
<evidence type="ECO:0000313" key="7">
    <source>
        <dbReference type="Proteomes" id="UP000593565"/>
    </source>
</evidence>
<dbReference type="EMBL" id="JAAGNN010000007">
    <property type="protein sequence ID" value="KAF4086709.1"/>
    <property type="molecule type" value="Genomic_DNA"/>
</dbReference>
<keyword evidence="2" id="KW-0472">Membrane</keyword>
<dbReference type="Pfam" id="PF01108">
    <property type="entry name" value="Tissue_fac"/>
    <property type="match status" value="1"/>
</dbReference>
<dbReference type="PANTHER" id="PTHR20859">
    <property type="entry name" value="INTERFERON/INTERLEUKIN RECEPTOR"/>
    <property type="match status" value="1"/>
</dbReference>
<evidence type="ECO:0000259" key="4">
    <source>
        <dbReference type="Pfam" id="PF01108"/>
    </source>
</evidence>
<reference evidence="6 7" key="1">
    <citation type="submission" date="2020-02" db="EMBL/GenBank/DDBJ databases">
        <title>A chromosome-scale genome assembly of the black bullhead catfish (Ameiurus melas).</title>
        <authorList>
            <person name="Wen M."/>
            <person name="Zham M."/>
            <person name="Cabau C."/>
            <person name="Klopp C."/>
            <person name="Donnadieu C."/>
            <person name="Roques C."/>
            <person name="Bouchez O."/>
            <person name="Lampietro C."/>
            <person name="Jouanno E."/>
            <person name="Herpin A."/>
            <person name="Louis A."/>
            <person name="Berthelot C."/>
            <person name="Parey E."/>
            <person name="Roest-Crollius H."/>
            <person name="Braasch I."/>
            <person name="Postlethwait J."/>
            <person name="Robinson-Rechavi M."/>
            <person name="Echchiki A."/>
            <person name="Begum T."/>
            <person name="Montfort J."/>
            <person name="Schartl M."/>
            <person name="Bobe J."/>
            <person name="Guiguen Y."/>
        </authorList>
    </citation>
    <scope>NUCLEOTIDE SEQUENCE [LARGE SCALE GENOMIC DNA]</scope>
    <source>
        <strain evidence="6">M_S1</strain>
        <tissue evidence="6">Blood</tissue>
    </source>
</reference>
<comment type="caution">
    <text evidence="6">The sequence shown here is derived from an EMBL/GenBank/DDBJ whole genome shotgun (WGS) entry which is preliminary data.</text>
</comment>
<dbReference type="AlphaFoldDB" id="A0A7J6AX24"/>
<feature type="chain" id="PRO_5029813963" evidence="3">
    <location>
        <begin position="19"/>
        <end position="503"/>
    </location>
</feature>
<keyword evidence="3" id="KW-0732">Signal</keyword>
<keyword evidence="2" id="KW-0812">Transmembrane</keyword>
<gene>
    <name evidence="6" type="ORF">AMELA_G00087420</name>
</gene>
<feature type="region of interest" description="Disordered" evidence="1">
    <location>
        <begin position="481"/>
        <end position="503"/>
    </location>
</feature>
<dbReference type="InterPro" id="IPR003961">
    <property type="entry name" value="FN3_dom"/>
</dbReference>
<dbReference type="InterPro" id="IPR013783">
    <property type="entry name" value="Ig-like_fold"/>
</dbReference>
<dbReference type="SUPFAM" id="SSF49265">
    <property type="entry name" value="Fibronectin type III"/>
    <property type="match status" value="2"/>
</dbReference>
<name>A0A7J6AX24_AMEME</name>
<keyword evidence="7" id="KW-1185">Reference proteome</keyword>
<evidence type="ECO:0000256" key="1">
    <source>
        <dbReference type="SAM" id="MobiDB-lite"/>
    </source>
</evidence>
<dbReference type="GO" id="GO:0004896">
    <property type="term" value="F:cytokine receptor activity"/>
    <property type="evidence" value="ECO:0007669"/>
    <property type="project" value="TreeGrafter"/>
</dbReference>
<feature type="transmembrane region" description="Helical" evidence="2">
    <location>
        <begin position="215"/>
        <end position="237"/>
    </location>
</feature>